<dbReference type="PANTHER" id="PTHR15565:SF0">
    <property type="entry name" value="PROTEIN AATF"/>
    <property type="match status" value="1"/>
</dbReference>
<dbReference type="InterPro" id="IPR039223">
    <property type="entry name" value="AATF/Bfr2"/>
</dbReference>
<name>A0A9N9TVJ7_PHYSR</name>
<evidence type="ECO:0000256" key="2">
    <source>
        <dbReference type="SAM" id="MobiDB-lite"/>
    </source>
</evidence>
<organism evidence="5 6">
    <name type="scientific">Phyllotreta striolata</name>
    <name type="common">Striped flea beetle</name>
    <name type="synonym">Crioceris striolata</name>
    <dbReference type="NCBI Taxonomy" id="444603"/>
    <lineage>
        <taxon>Eukaryota</taxon>
        <taxon>Metazoa</taxon>
        <taxon>Ecdysozoa</taxon>
        <taxon>Arthropoda</taxon>
        <taxon>Hexapoda</taxon>
        <taxon>Insecta</taxon>
        <taxon>Pterygota</taxon>
        <taxon>Neoptera</taxon>
        <taxon>Endopterygota</taxon>
        <taxon>Coleoptera</taxon>
        <taxon>Polyphaga</taxon>
        <taxon>Cucujiformia</taxon>
        <taxon>Chrysomeloidea</taxon>
        <taxon>Chrysomelidae</taxon>
        <taxon>Galerucinae</taxon>
        <taxon>Alticini</taxon>
        <taxon>Phyllotreta</taxon>
    </lineage>
</organism>
<feature type="region of interest" description="Disordered" evidence="2">
    <location>
        <begin position="230"/>
        <end position="265"/>
    </location>
</feature>
<protein>
    <recommendedName>
        <fullName evidence="7">Protein AATF</fullName>
    </recommendedName>
</protein>
<feature type="region of interest" description="Disordered" evidence="2">
    <location>
        <begin position="14"/>
        <end position="135"/>
    </location>
</feature>
<comment type="similarity">
    <text evidence="1">Belongs to the AATF family.</text>
</comment>
<evidence type="ECO:0008006" key="7">
    <source>
        <dbReference type="Google" id="ProtNLM"/>
    </source>
</evidence>
<dbReference type="Proteomes" id="UP001153712">
    <property type="component" value="Chromosome 5"/>
</dbReference>
<dbReference type="InterPro" id="IPR012617">
    <property type="entry name" value="AATF_C"/>
</dbReference>
<dbReference type="AlphaFoldDB" id="A0A9N9TVJ7"/>
<dbReference type="GO" id="GO:0005730">
    <property type="term" value="C:nucleolus"/>
    <property type="evidence" value="ECO:0007669"/>
    <property type="project" value="TreeGrafter"/>
</dbReference>
<keyword evidence="6" id="KW-1185">Reference proteome</keyword>
<evidence type="ECO:0000256" key="1">
    <source>
        <dbReference type="ARBA" id="ARBA00008966"/>
    </source>
</evidence>
<feature type="compositionally biased region" description="Basic and acidic residues" evidence="2">
    <location>
        <begin position="52"/>
        <end position="69"/>
    </location>
</feature>
<dbReference type="GO" id="GO:0006357">
    <property type="term" value="P:regulation of transcription by RNA polymerase II"/>
    <property type="evidence" value="ECO:0007669"/>
    <property type="project" value="TreeGrafter"/>
</dbReference>
<feature type="compositionally biased region" description="Acidic residues" evidence="2">
    <location>
        <begin position="240"/>
        <end position="258"/>
    </location>
</feature>
<evidence type="ECO:0000259" key="3">
    <source>
        <dbReference type="Pfam" id="PF08164"/>
    </source>
</evidence>
<reference evidence="5" key="1">
    <citation type="submission" date="2022-01" db="EMBL/GenBank/DDBJ databases">
        <authorList>
            <person name="King R."/>
        </authorList>
    </citation>
    <scope>NUCLEOTIDE SEQUENCE</scope>
</reference>
<dbReference type="OrthoDB" id="5783963at2759"/>
<accession>A0A9N9TVJ7</accession>
<feature type="domain" description="AATF leucine zipper-containing" evidence="4">
    <location>
        <begin position="146"/>
        <end position="294"/>
    </location>
</feature>
<proteinExistence type="inferred from homology"/>
<dbReference type="PANTHER" id="PTHR15565">
    <property type="entry name" value="AATF PROTEIN APOPTOSIS ANTAGONIZING TRANSCRIPTION FACTOR"/>
    <property type="match status" value="1"/>
</dbReference>
<dbReference type="Pfam" id="PF08164">
    <property type="entry name" value="TRAUB"/>
    <property type="match status" value="1"/>
</dbReference>
<dbReference type="EMBL" id="OU900098">
    <property type="protein sequence ID" value="CAG9862103.1"/>
    <property type="molecule type" value="Genomic_DNA"/>
</dbReference>
<evidence type="ECO:0000313" key="5">
    <source>
        <dbReference type="EMBL" id="CAG9862103.1"/>
    </source>
</evidence>
<gene>
    <name evidence="5" type="ORF">PHYEVI_LOCUS8425</name>
</gene>
<dbReference type="Pfam" id="PF13339">
    <property type="entry name" value="AATF-Che1"/>
    <property type="match status" value="1"/>
</dbReference>
<feature type="domain" description="Apoptosis-antagonizing transcription factor C-terminal" evidence="3">
    <location>
        <begin position="364"/>
        <end position="446"/>
    </location>
</feature>
<dbReference type="InterPro" id="IPR025160">
    <property type="entry name" value="AATF"/>
</dbReference>
<evidence type="ECO:0000313" key="6">
    <source>
        <dbReference type="Proteomes" id="UP001153712"/>
    </source>
</evidence>
<evidence type="ECO:0000259" key="4">
    <source>
        <dbReference type="Pfam" id="PF13339"/>
    </source>
</evidence>
<sequence length="454" mass="52174">MEKGSLSDKIAKILTAAPSHNDPEDENIDGTKASVNYLSSEGSDDEAPAESQIRRRNVDLLADIDERYAGQKGSRKSLLSDEEEGSSEDEILDDDNSESANESEEEDNEEYSGSESESDYNYEGEDLEQNEDESNFQTMSDVSAQVKKGRCVKNQMTIWESLLEMRIQVQKCLSAANKMPRPDIYSEIRNSSGPEFASSVQKTKNSISSVLEKLLLLQNLLWKQYPETKNLKSKQSTKEESDEDDDEDIAESEDEDEPIPEKRRKITELESDISNKHNLYKDYRNNVIQKWHDKTRLPAMKNNSTNHSIINHIEHTLADKAKLIKRTQLKRTEYKIVGEDAKEDSNEEMKEEYNTEIFDDNDFYHQLLRELIEVKSADLTDPVQLGRQWMQLQSLRSKMKRKIDTKATKGRKIRYVVHSKLVNFMAPMDNSSWSDEAKTELFGSLFGKNQTVHD</sequence>
<feature type="compositionally biased region" description="Acidic residues" evidence="2">
    <location>
        <begin position="80"/>
        <end position="134"/>
    </location>
</feature>